<dbReference type="AlphaFoldDB" id="A0A2A6DXY1"/>
<name>A0A2A6DXY1_9BACL</name>
<accession>A0A2A6DXY1</accession>
<evidence type="ECO:0000313" key="1">
    <source>
        <dbReference type="EMBL" id="PDO09585.1"/>
    </source>
</evidence>
<comment type="caution">
    <text evidence="1">The sequence shown here is derived from an EMBL/GenBank/DDBJ whole genome shotgun (WGS) entry which is preliminary data.</text>
</comment>
<dbReference type="EMBL" id="MOXJ01000034">
    <property type="protein sequence ID" value="PDO09585.1"/>
    <property type="molecule type" value="Genomic_DNA"/>
</dbReference>
<proteinExistence type="predicted"/>
<dbReference type="Proteomes" id="UP000243688">
    <property type="component" value="Unassembled WGS sequence"/>
</dbReference>
<reference evidence="1 2" key="1">
    <citation type="submission" date="2016-12" db="EMBL/GenBank/DDBJ databases">
        <title>Candidatus Reconcilibacillus cellulovorans genome.</title>
        <authorList>
            <person name="Kolinko S."/>
            <person name="Wu Y.-W."/>
            <person name="Tachea F."/>
            <person name="Denzel E."/>
            <person name="Hiras J."/>
            <person name="Baecker N."/>
            <person name="Chan L.J."/>
            <person name="Eichorst S.A."/>
            <person name="Frey D."/>
            <person name="Adams P.D."/>
            <person name="Pray T."/>
            <person name="Tanjore D."/>
            <person name="Petzold C.J."/>
            <person name="Gladden J.M."/>
            <person name="Simmons B.A."/>
            <person name="Singer S.W."/>
        </authorList>
    </citation>
    <scope>NUCLEOTIDE SEQUENCE [LARGE SCALE GENOMIC DNA]</scope>
    <source>
        <strain evidence="1">JTherm</strain>
    </source>
</reference>
<evidence type="ECO:0000313" key="2">
    <source>
        <dbReference type="Proteomes" id="UP000243688"/>
    </source>
</evidence>
<protein>
    <submittedName>
        <fullName evidence="1">Uncharacterized protein</fullName>
    </submittedName>
</protein>
<sequence length="161" mass="19087">MACPAWFLAEKGTYSAERFLADLAVSAFYADVCYWYEDGKHFDKDDEFSLVTVNLYIEYQKPGDRIVVYVESEKRVMQNTFEPEQPVRGLVPGVEYCRFGRIGNIQGSERLLYNLVYEYLKRRPEHRFWVEGTGRAIGWEDMQRVRERPYVPDWWKEATGE</sequence>
<gene>
    <name evidence="1" type="ORF">BLM47_11815</name>
</gene>
<organism evidence="1 2">
    <name type="scientific">Candidatus Reconcilbacillus cellulovorans</name>
    <dbReference type="NCBI Taxonomy" id="1906605"/>
    <lineage>
        <taxon>Bacteria</taxon>
        <taxon>Bacillati</taxon>
        <taxon>Bacillota</taxon>
        <taxon>Bacilli</taxon>
        <taxon>Bacillales</taxon>
        <taxon>Paenibacillaceae</taxon>
        <taxon>Candidatus Reconcilbacillus</taxon>
    </lineage>
</organism>